<sequence>MEEPVQLPGSLAMMPRLGLGVYQLRGEECFAACLAGVEAGYKHVDTAQLYGNEEEVGRAVGVFLQREEESDVEVSAGGVTREDLFLTTKVGRWESGGESMLESVLGSVMRVSGEGDGAGKGGGYVDLVLVHRPVARCRDIWSVLGRLVREGRARAIGVSNFGIEALEEMKGCEGGLPCVNQIELHPWCQQRDLVAYCQRNGIVVQAYSPLARGRRWVDPVLKEVVERVRRRVGVRDISRSGRATETNHRNDDPQDRETAETTLAGTTATEVTEVTEITEVTLAQALIRWSLQHGFVPLPKSTGAERIRENGDVFWFRLDGVEMGMLDGLDLGAEGALFPKNVS</sequence>
<dbReference type="InterPro" id="IPR023210">
    <property type="entry name" value="NADP_OxRdtase_dom"/>
</dbReference>
<dbReference type="Pfam" id="PF00248">
    <property type="entry name" value="Aldo_ket_red"/>
    <property type="match status" value="1"/>
</dbReference>
<feature type="region of interest" description="Disordered" evidence="5">
    <location>
        <begin position="239"/>
        <end position="261"/>
    </location>
</feature>
<feature type="domain" description="NADP-dependent oxidoreductase" evidence="6">
    <location>
        <begin position="17"/>
        <end position="329"/>
    </location>
</feature>
<evidence type="ECO:0000256" key="1">
    <source>
        <dbReference type="ARBA" id="ARBA00023002"/>
    </source>
</evidence>
<evidence type="ECO:0000256" key="5">
    <source>
        <dbReference type="SAM" id="MobiDB-lite"/>
    </source>
</evidence>
<proteinExistence type="predicted"/>
<dbReference type="PRINTS" id="PR00069">
    <property type="entry name" value="ALDKETRDTASE"/>
</dbReference>
<evidence type="ECO:0000259" key="6">
    <source>
        <dbReference type="Pfam" id="PF00248"/>
    </source>
</evidence>
<feature type="site" description="Lowers pKa of active site Tyr" evidence="4">
    <location>
        <position position="89"/>
    </location>
</feature>
<dbReference type="InterPro" id="IPR036812">
    <property type="entry name" value="NAD(P)_OxRdtase_dom_sf"/>
</dbReference>
<evidence type="ECO:0000313" key="7">
    <source>
        <dbReference type="EMBL" id="KXH61303.1"/>
    </source>
</evidence>
<evidence type="ECO:0000256" key="4">
    <source>
        <dbReference type="PIRSR" id="PIRSR000097-3"/>
    </source>
</evidence>
<dbReference type="STRING" id="1209931.A0A135ULP4"/>
<gene>
    <name evidence="7" type="ORF">CSAL01_09876</name>
</gene>
<evidence type="ECO:0000256" key="3">
    <source>
        <dbReference type="PIRSR" id="PIRSR000097-2"/>
    </source>
</evidence>
<organism evidence="7 8">
    <name type="scientific">Colletotrichum salicis</name>
    <dbReference type="NCBI Taxonomy" id="1209931"/>
    <lineage>
        <taxon>Eukaryota</taxon>
        <taxon>Fungi</taxon>
        <taxon>Dikarya</taxon>
        <taxon>Ascomycota</taxon>
        <taxon>Pezizomycotina</taxon>
        <taxon>Sordariomycetes</taxon>
        <taxon>Hypocreomycetidae</taxon>
        <taxon>Glomerellales</taxon>
        <taxon>Glomerellaceae</taxon>
        <taxon>Colletotrichum</taxon>
        <taxon>Colletotrichum acutatum species complex</taxon>
    </lineage>
</organism>
<name>A0A135ULP4_9PEZI</name>
<keyword evidence="8" id="KW-1185">Reference proteome</keyword>
<dbReference type="InterPro" id="IPR020471">
    <property type="entry name" value="AKR"/>
</dbReference>
<dbReference type="SUPFAM" id="SSF51430">
    <property type="entry name" value="NAD(P)-linked oxidoreductase"/>
    <property type="match status" value="1"/>
</dbReference>
<evidence type="ECO:0000313" key="8">
    <source>
        <dbReference type="Proteomes" id="UP000070121"/>
    </source>
</evidence>
<dbReference type="PIRSF" id="PIRSF000097">
    <property type="entry name" value="AKR"/>
    <property type="match status" value="1"/>
</dbReference>
<dbReference type="GO" id="GO:0016491">
    <property type="term" value="F:oxidoreductase activity"/>
    <property type="evidence" value="ECO:0007669"/>
    <property type="project" value="UniProtKB-KW"/>
</dbReference>
<dbReference type="PANTHER" id="PTHR43827:SF13">
    <property type="entry name" value="ALDO_KETO REDUCTASE FAMILY PROTEIN"/>
    <property type="match status" value="1"/>
</dbReference>
<dbReference type="AlphaFoldDB" id="A0A135ULP4"/>
<dbReference type="CDD" id="cd19071">
    <property type="entry name" value="AKR_AKR1-5-like"/>
    <property type="match status" value="1"/>
</dbReference>
<feature type="compositionally biased region" description="Basic and acidic residues" evidence="5">
    <location>
        <begin position="245"/>
        <end position="259"/>
    </location>
</feature>
<dbReference type="EMBL" id="JFFI01001298">
    <property type="protein sequence ID" value="KXH61303.1"/>
    <property type="molecule type" value="Genomic_DNA"/>
</dbReference>
<dbReference type="PROSITE" id="PS00063">
    <property type="entry name" value="ALDOKETO_REDUCTASE_3"/>
    <property type="match status" value="1"/>
</dbReference>
<dbReference type="Gene3D" id="3.20.20.100">
    <property type="entry name" value="NADP-dependent oxidoreductase domain"/>
    <property type="match status" value="1"/>
</dbReference>
<accession>A0A135ULP4</accession>
<evidence type="ECO:0000256" key="2">
    <source>
        <dbReference type="PIRSR" id="PIRSR000097-1"/>
    </source>
</evidence>
<dbReference type="Proteomes" id="UP000070121">
    <property type="component" value="Unassembled WGS sequence"/>
</dbReference>
<dbReference type="PANTHER" id="PTHR43827">
    <property type="entry name" value="2,5-DIKETO-D-GLUCONIC ACID REDUCTASE"/>
    <property type="match status" value="1"/>
</dbReference>
<reference evidence="7 8" key="1">
    <citation type="submission" date="2014-02" db="EMBL/GenBank/DDBJ databases">
        <title>The genome sequence of Colletotrichum salicis CBS 607.94.</title>
        <authorList>
            <person name="Baroncelli R."/>
            <person name="Thon M.R."/>
        </authorList>
    </citation>
    <scope>NUCLEOTIDE SEQUENCE [LARGE SCALE GENOMIC DNA]</scope>
    <source>
        <strain evidence="7 8">CBS 607.94</strain>
    </source>
</reference>
<dbReference type="PROSITE" id="PS00062">
    <property type="entry name" value="ALDOKETO_REDUCTASE_2"/>
    <property type="match status" value="1"/>
</dbReference>
<comment type="caution">
    <text evidence="7">The sequence shown here is derived from an EMBL/GenBank/DDBJ whole genome shotgun (WGS) entry which is preliminary data.</text>
</comment>
<feature type="binding site" evidence="3">
    <location>
        <position position="131"/>
    </location>
    <ligand>
        <name>substrate</name>
    </ligand>
</feature>
<dbReference type="OrthoDB" id="416253at2759"/>
<keyword evidence="1" id="KW-0560">Oxidoreductase</keyword>
<protein>
    <submittedName>
        <fullName evidence="7">Alcohol dehydrogenase</fullName>
    </submittedName>
</protein>
<dbReference type="InterPro" id="IPR018170">
    <property type="entry name" value="Aldo/ket_reductase_CS"/>
</dbReference>
<feature type="active site" description="Proton donor" evidence="2">
    <location>
        <position position="50"/>
    </location>
</feature>